<feature type="compositionally biased region" description="Basic and acidic residues" evidence="1">
    <location>
        <begin position="16"/>
        <end position="31"/>
    </location>
</feature>
<evidence type="ECO:0000256" key="1">
    <source>
        <dbReference type="SAM" id="MobiDB-lite"/>
    </source>
</evidence>
<evidence type="ECO:0000313" key="3">
    <source>
        <dbReference type="Proteomes" id="UP001307889"/>
    </source>
</evidence>
<dbReference type="EMBL" id="AP028914">
    <property type="protein sequence ID" value="BES95136.1"/>
    <property type="molecule type" value="Genomic_DNA"/>
</dbReference>
<sequence>MFPRRTDVSKGGPMTREPKDGKEKKGEAGRAHAQEINVHTISYLSCSMIHRCYVAVLLLRVFDDIPFPGHSCPEDV</sequence>
<dbReference type="Proteomes" id="UP001307889">
    <property type="component" value="Chromosome 6"/>
</dbReference>
<keyword evidence="3" id="KW-1185">Reference proteome</keyword>
<name>A0ABN7ASF0_9HEMI</name>
<accession>A0ABN7ASF0</accession>
<gene>
    <name evidence="2" type="ORF">NTJ_07945</name>
</gene>
<reference evidence="2 3" key="1">
    <citation type="submission" date="2023-09" db="EMBL/GenBank/DDBJ databases">
        <title>Nesidiocoris tenuis whole genome shotgun sequence.</title>
        <authorList>
            <person name="Shibata T."/>
            <person name="Shimoda M."/>
            <person name="Kobayashi T."/>
            <person name="Uehara T."/>
        </authorList>
    </citation>
    <scope>NUCLEOTIDE SEQUENCE [LARGE SCALE GENOMIC DNA]</scope>
    <source>
        <strain evidence="2 3">Japan</strain>
    </source>
</reference>
<organism evidence="2 3">
    <name type="scientific">Nesidiocoris tenuis</name>
    <dbReference type="NCBI Taxonomy" id="355587"/>
    <lineage>
        <taxon>Eukaryota</taxon>
        <taxon>Metazoa</taxon>
        <taxon>Ecdysozoa</taxon>
        <taxon>Arthropoda</taxon>
        <taxon>Hexapoda</taxon>
        <taxon>Insecta</taxon>
        <taxon>Pterygota</taxon>
        <taxon>Neoptera</taxon>
        <taxon>Paraneoptera</taxon>
        <taxon>Hemiptera</taxon>
        <taxon>Heteroptera</taxon>
        <taxon>Panheteroptera</taxon>
        <taxon>Cimicomorpha</taxon>
        <taxon>Miridae</taxon>
        <taxon>Dicyphina</taxon>
        <taxon>Nesidiocoris</taxon>
    </lineage>
</organism>
<protein>
    <submittedName>
        <fullName evidence="2">Uncharacterized protein</fullName>
    </submittedName>
</protein>
<proteinExistence type="predicted"/>
<feature type="region of interest" description="Disordered" evidence="1">
    <location>
        <begin position="1"/>
        <end position="31"/>
    </location>
</feature>
<evidence type="ECO:0000313" key="2">
    <source>
        <dbReference type="EMBL" id="BES95136.1"/>
    </source>
</evidence>